<protein>
    <recommendedName>
        <fullName evidence="4">Transmembrane protein</fullName>
    </recommendedName>
</protein>
<dbReference type="PANTHER" id="PTHR33237:SF31">
    <property type="entry name" value="F2P16.13 PROTEIN"/>
    <property type="match status" value="1"/>
</dbReference>
<proteinExistence type="predicted"/>
<evidence type="ECO:0000256" key="1">
    <source>
        <dbReference type="SAM" id="Phobius"/>
    </source>
</evidence>
<keyword evidence="1" id="KW-0472">Membrane</keyword>
<evidence type="ECO:0000313" key="3">
    <source>
        <dbReference type="Proteomes" id="UP000187406"/>
    </source>
</evidence>
<dbReference type="Proteomes" id="UP000187406">
    <property type="component" value="Unassembled WGS sequence"/>
</dbReference>
<reference evidence="3" key="1">
    <citation type="submission" date="2016-04" db="EMBL/GenBank/DDBJ databases">
        <title>Cephalotus genome sequencing.</title>
        <authorList>
            <person name="Fukushima K."/>
            <person name="Hasebe M."/>
            <person name="Fang X."/>
        </authorList>
    </citation>
    <scope>NUCLEOTIDE SEQUENCE [LARGE SCALE GENOMIC DNA]</scope>
    <source>
        <strain evidence="3">cv. St1</strain>
    </source>
</reference>
<organism evidence="2 3">
    <name type="scientific">Cephalotus follicularis</name>
    <name type="common">Albany pitcher plant</name>
    <dbReference type="NCBI Taxonomy" id="3775"/>
    <lineage>
        <taxon>Eukaryota</taxon>
        <taxon>Viridiplantae</taxon>
        <taxon>Streptophyta</taxon>
        <taxon>Embryophyta</taxon>
        <taxon>Tracheophyta</taxon>
        <taxon>Spermatophyta</taxon>
        <taxon>Magnoliopsida</taxon>
        <taxon>eudicotyledons</taxon>
        <taxon>Gunneridae</taxon>
        <taxon>Pentapetalae</taxon>
        <taxon>rosids</taxon>
        <taxon>fabids</taxon>
        <taxon>Oxalidales</taxon>
        <taxon>Cephalotaceae</taxon>
        <taxon>Cephalotus</taxon>
    </lineage>
</organism>
<dbReference type="OrthoDB" id="674685at2759"/>
<gene>
    <name evidence="2" type="ORF">CFOL_v3_35430</name>
</gene>
<evidence type="ECO:0000313" key="2">
    <source>
        <dbReference type="EMBL" id="GAV92046.1"/>
    </source>
</evidence>
<sequence>MTRPLPNLPMPIFSFSLTPDITLCFVLISVLSIFSIVTSLCAFHRNKKAKKQGEEVAALSDHKRPISKLHSSISSKSLMMMKMISGRKIQAEEEEKEDVDDSDGAVWRKTIMMGERCRPLNFSGKIVYDPQGNLVPDSPHRVRVDGSNSSR</sequence>
<comment type="caution">
    <text evidence="2">The sequence shown here is derived from an EMBL/GenBank/DDBJ whole genome shotgun (WGS) entry which is preliminary data.</text>
</comment>
<dbReference type="InParanoid" id="A0A1Q3DHM1"/>
<dbReference type="PANTHER" id="PTHR33237">
    <property type="entry name" value="F2P16.13 PROTEIN-RELATED"/>
    <property type="match status" value="1"/>
</dbReference>
<dbReference type="EMBL" id="BDDD01008634">
    <property type="protein sequence ID" value="GAV92046.1"/>
    <property type="molecule type" value="Genomic_DNA"/>
</dbReference>
<feature type="transmembrane region" description="Helical" evidence="1">
    <location>
        <begin position="20"/>
        <end position="43"/>
    </location>
</feature>
<keyword evidence="3" id="KW-1185">Reference proteome</keyword>
<keyword evidence="1" id="KW-1133">Transmembrane helix</keyword>
<evidence type="ECO:0008006" key="4">
    <source>
        <dbReference type="Google" id="ProtNLM"/>
    </source>
</evidence>
<dbReference type="AlphaFoldDB" id="A0A1Q3DHM1"/>
<accession>A0A1Q3DHM1</accession>
<name>A0A1Q3DHM1_CEPFO</name>
<keyword evidence="1" id="KW-0812">Transmembrane</keyword>
<dbReference type="STRING" id="3775.A0A1Q3DHM1"/>